<dbReference type="EMBL" id="VSSQ01007960">
    <property type="protein sequence ID" value="MPM37476.1"/>
    <property type="molecule type" value="Genomic_DNA"/>
</dbReference>
<comment type="caution">
    <text evidence="2">The sequence shown here is derived from an EMBL/GenBank/DDBJ whole genome shotgun (WGS) entry which is preliminary data.</text>
</comment>
<reference evidence="2" key="1">
    <citation type="submission" date="2019-08" db="EMBL/GenBank/DDBJ databases">
        <authorList>
            <person name="Kucharzyk K."/>
            <person name="Murdoch R.W."/>
            <person name="Higgins S."/>
            <person name="Loffler F."/>
        </authorList>
    </citation>
    <scope>NUCLEOTIDE SEQUENCE</scope>
</reference>
<proteinExistence type="predicted"/>
<organism evidence="2">
    <name type="scientific">bioreactor metagenome</name>
    <dbReference type="NCBI Taxonomy" id="1076179"/>
    <lineage>
        <taxon>unclassified sequences</taxon>
        <taxon>metagenomes</taxon>
        <taxon>ecological metagenomes</taxon>
    </lineage>
</organism>
<evidence type="ECO:0000256" key="1">
    <source>
        <dbReference type="SAM" id="MobiDB-lite"/>
    </source>
</evidence>
<name>A0A644Z9B3_9ZZZZ</name>
<feature type="region of interest" description="Disordered" evidence="1">
    <location>
        <begin position="51"/>
        <end position="72"/>
    </location>
</feature>
<gene>
    <name evidence="2" type="ORF">SDC9_84093</name>
</gene>
<accession>A0A644Z9B3</accession>
<sequence>MVEAHDFAGGLHFRAEHDIDPREFDEREDRFLDCGIRNPRFAGEAEFVERTAGHAPRRKAGQRHADGLAHERHRPRRARVDFDDIDFVVLNRKLDIHQSDHMEFGGQFGGVNPHLVLKLPAQSHRRNHAGRVAGVNPGGLDVFHDRADHRTLAVGDAVDVEFDRILEEPVDQNRLARRNRFGHFDIVAQILFLVNDDHAAPAQHEGRTDQQRIADAVGHRDRFVDGVGNAAFRLFDTDLFDQLLEEVAVFRGVDVVGTGADDIGAGGLQFLGEVERGLAAELDDHAVALFAFVNIHHVFQRQRFEIELVAGVVIGRHGFRIAVDHHRFEAGLAQREGGMDAAIVEFDPLADAIGTAAENHVGFLVAARPHRIGVFAVGRIIIGGGGLEFPGAGVHRAEDRFKLDLFAGGAHRHFVGAEQTADLAVGVPELLGLAEKRRIGGQFFQCAAGGDLIFELGQLGEVAQEITVDLGQFIEGFDAPAALEGFADHKHPVAVGPDQLGAQQFVTHSLEFAVLAVAAEAGAAGFERPQRFLEGLLERPADGHRFADRFHLGAQRRIRRREFFEGEARNLGHHIVERGLEAARRGAGDIVADFVEGVAHREQRGDFGDREAGGFARQRRGARYPRVHFDDDLAAVVGIDRPLDVGAAGGDADGLHHLQARVAHLLVFGVGQGLDRRHRDRVAGVDAHRIEVFNGADDHRVALGVAHDFELVFLPAEERFLDQDLGIHARVQPALHNGEKFFLVVRDAAARAAEGEAGADNQRPGADRFLDRARLFQRVGRAGTRQFETDAAHGLLEALAVFGAVDRLGRGADQFDLIALQDAALVELHRQIESGLAAQRGQQRVGAFAADDFMDDVDGQRFDIGSIREFRVGHDGRRVAVDQHHFEPFFFQHFAGLDAGIVEFATLADDDRTRADQHDFPDICTLGHNCLPSFDVHDCCPLRSGNGGYFTASALAISPLKSGWDCRGRDLNSG</sequence>
<evidence type="ECO:0000313" key="2">
    <source>
        <dbReference type="EMBL" id="MPM37476.1"/>
    </source>
</evidence>
<dbReference type="AlphaFoldDB" id="A0A644Z9B3"/>
<protein>
    <submittedName>
        <fullName evidence="2">Uncharacterized protein</fullName>
    </submittedName>
</protein>